<gene>
    <name evidence="2" type="ORF">BpHYR1_014426</name>
</gene>
<keyword evidence="3" id="KW-1185">Reference proteome</keyword>
<name>A0A3M7SJS2_BRAPC</name>
<dbReference type="AlphaFoldDB" id="A0A3M7SJS2"/>
<evidence type="ECO:0000313" key="3">
    <source>
        <dbReference type="Proteomes" id="UP000276133"/>
    </source>
</evidence>
<evidence type="ECO:0000256" key="1">
    <source>
        <dbReference type="SAM" id="MobiDB-lite"/>
    </source>
</evidence>
<protein>
    <submittedName>
        <fullName evidence="2">Uncharacterized protein</fullName>
    </submittedName>
</protein>
<feature type="compositionally biased region" description="Polar residues" evidence="1">
    <location>
        <begin position="38"/>
        <end position="49"/>
    </location>
</feature>
<comment type="caution">
    <text evidence="2">The sequence shown here is derived from an EMBL/GenBank/DDBJ whole genome shotgun (WGS) entry which is preliminary data.</text>
</comment>
<feature type="region of interest" description="Disordered" evidence="1">
    <location>
        <begin position="32"/>
        <end position="76"/>
    </location>
</feature>
<sequence>MSSIACHGPANAIRGHKKRLFVQLSNCPARTTELHLPGTTSRPRQSTLHPLTASRPASTYILPARTPPPPKPQRPTMAKLVRRLGHSPEASTLGLGGLSSNTHRPTFLLAKRTTSHHSDSKGSPFKKCRSIFKTEADVSELFCSDLKTH</sequence>
<evidence type="ECO:0000313" key="2">
    <source>
        <dbReference type="EMBL" id="RNA35962.1"/>
    </source>
</evidence>
<organism evidence="2 3">
    <name type="scientific">Brachionus plicatilis</name>
    <name type="common">Marine rotifer</name>
    <name type="synonym">Brachionus muelleri</name>
    <dbReference type="NCBI Taxonomy" id="10195"/>
    <lineage>
        <taxon>Eukaryota</taxon>
        <taxon>Metazoa</taxon>
        <taxon>Spiralia</taxon>
        <taxon>Gnathifera</taxon>
        <taxon>Rotifera</taxon>
        <taxon>Eurotatoria</taxon>
        <taxon>Monogononta</taxon>
        <taxon>Pseudotrocha</taxon>
        <taxon>Ploima</taxon>
        <taxon>Brachionidae</taxon>
        <taxon>Brachionus</taxon>
    </lineage>
</organism>
<dbReference type="EMBL" id="REGN01001266">
    <property type="protein sequence ID" value="RNA35962.1"/>
    <property type="molecule type" value="Genomic_DNA"/>
</dbReference>
<proteinExistence type="predicted"/>
<reference evidence="2 3" key="1">
    <citation type="journal article" date="2018" name="Sci. Rep.">
        <title>Genomic signatures of local adaptation to the degree of environmental predictability in rotifers.</title>
        <authorList>
            <person name="Franch-Gras L."/>
            <person name="Hahn C."/>
            <person name="Garcia-Roger E.M."/>
            <person name="Carmona M.J."/>
            <person name="Serra M."/>
            <person name="Gomez A."/>
        </authorList>
    </citation>
    <scope>NUCLEOTIDE SEQUENCE [LARGE SCALE GENOMIC DNA]</scope>
    <source>
        <strain evidence="2">HYR1</strain>
    </source>
</reference>
<accession>A0A3M7SJS2</accession>
<dbReference type="Proteomes" id="UP000276133">
    <property type="component" value="Unassembled WGS sequence"/>
</dbReference>